<feature type="compositionally biased region" description="Polar residues" evidence="1">
    <location>
        <begin position="112"/>
        <end position="123"/>
    </location>
</feature>
<proteinExistence type="predicted"/>
<accession>A0A8K0L7U4</accession>
<evidence type="ECO:0000256" key="1">
    <source>
        <dbReference type="SAM" id="MobiDB-lite"/>
    </source>
</evidence>
<dbReference type="EMBL" id="JAESVG020000001">
    <property type="protein sequence ID" value="KAG8631339.1"/>
    <property type="molecule type" value="Genomic_DNA"/>
</dbReference>
<dbReference type="OrthoDB" id="3938867at2759"/>
<comment type="caution">
    <text evidence="2">The sequence shown here is derived from an EMBL/GenBank/DDBJ whole genome shotgun (WGS) entry which is preliminary data.</text>
</comment>
<dbReference type="Proteomes" id="UP000809789">
    <property type="component" value="Unassembled WGS sequence"/>
</dbReference>
<keyword evidence="3" id="KW-1185">Reference proteome</keyword>
<name>A0A8K0L7U4_9PEZI</name>
<reference evidence="2" key="1">
    <citation type="submission" date="2021-07" db="EMBL/GenBank/DDBJ databases">
        <title>Elsinoe batatas strain:CRI-CJ2 Genome sequencing and assembly.</title>
        <authorList>
            <person name="Huang L."/>
        </authorList>
    </citation>
    <scope>NUCLEOTIDE SEQUENCE</scope>
    <source>
        <strain evidence="2">CRI-CJ2</strain>
    </source>
</reference>
<protein>
    <submittedName>
        <fullName evidence="2">Uncharacterized protein</fullName>
    </submittedName>
</protein>
<evidence type="ECO:0000313" key="3">
    <source>
        <dbReference type="Proteomes" id="UP000809789"/>
    </source>
</evidence>
<gene>
    <name evidence="2" type="ORF">KVT40_000479</name>
</gene>
<organism evidence="2 3">
    <name type="scientific">Elsinoe batatas</name>
    <dbReference type="NCBI Taxonomy" id="2601811"/>
    <lineage>
        <taxon>Eukaryota</taxon>
        <taxon>Fungi</taxon>
        <taxon>Dikarya</taxon>
        <taxon>Ascomycota</taxon>
        <taxon>Pezizomycotina</taxon>
        <taxon>Dothideomycetes</taxon>
        <taxon>Dothideomycetidae</taxon>
        <taxon>Myriangiales</taxon>
        <taxon>Elsinoaceae</taxon>
        <taxon>Elsinoe</taxon>
    </lineage>
</organism>
<sequence>MWPVCLPSTDGHSPERSITIDLDNGLFWLDNGTSGLYSATLANMPRVLFEALAYIFTNQHEVPVVRPDKRGSPIHGSAADTMDVAPAVRLPQRDDSDAVEDESAMTGKEEPTSLNVGTRNQSKGTREKRFFAANRFAEMMAWTRTSDGTEGMRRARPPLGSLISSYDELSPSRVSPKTLDALPQGRQLSIAVCSRLHQSWIKRYHDFRNTVHLSHEQDLSFREVVWLTLQLVIGFPNHVTLAKRNIDDEYGHRDWQREATLKEGRVEIEVMPLFGSRYHLPGNANHHAPTEDFYWFRAVLVLPLNNICHSDVAKAGVAKIVAEGSKTGRASFHGVVISMSHVVLVRVSQGGRKVEHSDVLVLSQELDRLVNCNDPDINQDDYHHLAPGFNVRSTADEIPVNRSLDAFAALAHLFEAAMRDRLKPATSPNLPIEVLKMILTKTDRETRLACEDAARFFRDLSQQQCIVTDDGIEINKAKGYMWFGGPNGTPQDLVPIVGDTPGKRTLLFQSHSDTPLPDIFGLRGMDAKKFHALVDSYENGELS</sequence>
<dbReference type="AlphaFoldDB" id="A0A8K0L7U4"/>
<feature type="region of interest" description="Disordered" evidence="1">
    <location>
        <begin position="67"/>
        <end position="124"/>
    </location>
</feature>
<evidence type="ECO:0000313" key="2">
    <source>
        <dbReference type="EMBL" id="KAG8631339.1"/>
    </source>
</evidence>